<name>A0A922P362_9HYPH</name>
<dbReference type="AlphaFoldDB" id="A0A922P362"/>
<dbReference type="InterPro" id="IPR029063">
    <property type="entry name" value="SAM-dependent_MTases_sf"/>
</dbReference>
<proteinExistence type="predicted"/>
<evidence type="ECO:0000313" key="2">
    <source>
        <dbReference type="EMBL" id="KEQ10495.1"/>
    </source>
</evidence>
<accession>A0A922P362</accession>
<dbReference type="Proteomes" id="UP000052167">
    <property type="component" value="Unassembled WGS sequence"/>
</dbReference>
<dbReference type="InterPro" id="IPR041698">
    <property type="entry name" value="Methyltransf_25"/>
</dbReference>
<reference evidence="2 3" key="1">
    <citation type="submission" date="2014-06" db="EMBL/GenBank/DDBJ databases">
        <title>Rhizobium pelagicum/R2-400B4.</title>
        <authorList>
            <person name="Kimes N.E."/>
            <person name="Lopez-Perez M."/>
        </authorList>
    </citation>
    <scope>NUCLEOTIDE SEQUENCE [LARGE SCALE GENOMIC DNA]</scope>
    <source>
        <strain evidence="2 3">R2-400B4</strain>
    </source>
</reference>
<dbReference type="RefSeq" id="WP_037163782.1">
    <property type="nucleotide sequence ID" value="NZ_CAJXID010000008.1"/>
</dbReference>
<keyword evidence="3" id="KW-1185">Reference proteome</keyword>
<dbReference type="EMBL" id="JOKJ01000002">
    <property type="protein sequence ID" value="KEQ10495.1"/>
    <property type="molecule type" value="Genomic_DNA"/>
</dbReference>
<sequence length="260" mass="28347">MSGFDKDWLALREPVDQRSRDAGLLEHAVTAVGKDGHILDIGCGTGSTYRTLADRLSPAAAWTLFDYDARLLAEAKRRHPDAGIAFLQGDLNDIASLPLEGTAIVTASALFDLCSPAFIDRFVGRIREQNVGLYAALNYDGEMRWSVVHPLDEAVTEVFNDHQRTDKGFGTSAGPEAWQVLAERLEAEGFAVSTATSPWIMGAEDADLQRMFLSGVAQAVREAARLSEDALTDWCEFRVASIEATYSSCRVGHQDVLALP</sequence>
<gene>
    <name evidence="2" type="ORF">GV68_09475</name>
</gene>
<evidence type="ECO:0000259" key="1">
    <source>
        <dbReference type="Pfam" id="PF13649"/>
    </source>
</evidence>
<protein>
    <recommendedName>
        <fullName evidence="1">Methyltransferase domain-containing protein</fullName>
    </recommendedName>
</protein>
<dbReference type="Pfam" id="PF13649">
    <property type="entry name" value="Methyltransf_25"/>
    <property type="match status" value="1"/>
</dbReference>
<organism evidence="2 3">
    <name type="scientific">Pseudorhizobium pelagicum</name>
    <dbReference type="NCBI Taxonomy" id="1509405"/>
    <lineage>
        <taxon>Bacteria</taxon>
        <taxon>Pseudomonadati</taxon>
        <taxon>Pseudomonadota</taxon>
        <taxon>Alphaproteobacteria</taxon>
        <taxon>Hyphomicrobiales</taxon>
        <taxon>Rhizobiaceae</taxon>
        <taxon>Rhizobium/Agrobacterium group</taxon>
        <taxon>Pseudorhizobium</taxon>
    </lineage>
</organism>
<comment type="caution">
    <text evidence="2">The sequence shown here is derived from an EMBL/GenBank/DDBJ whole genome shotgun (WGS) entry which is preliminary data.</text>
</comment>
<dbReference type="SUPFAM" id="SSF53335">
    <property type="entry name" value="S-adenosyl-L-methionine-dependent methyltransferases"/>
    <property type="match status" value="1"/>
</dbReference>
<dbReference type="OrthoDB" id="7273451at2"/>
<dbReference type="CDD" id="cd02440">
    <property type="entry name" value="AdoMet_MTases"/>
    <property type="match status" value="1"/>
</dbReference>
<feature type="domain" description="Methyltransferase" evidence="1">
    <location>
        <begin position="38"/>
        <end position="126"/>
    </location>
</feature>
<evidence type="ECO:0000313" key="3">
    <source>
        <dbReference type="Proteomes" id="UP000052167"/>
    </source>
</evidence>
<dbReference type="Gene3D" id="3.40.50.150">
    <property type="entry name" value="Vaccinia Virus protein VP39"/>
    <property type="match status" value="1"/>
</dbReference>